<evidence type="ECO:0000256" key="5">
    <source>
        <dbReference type="ARBA" id="ARBA00023136"/>
    </source>
</evidence>
<keyword evidence="5 6" id="KW-0472">Membrane</keyword>
<comment type="subcellular location">
    <subcellularLocation>
        <location evidence="1">Membrane</location>
        <topology evidence="1">Multi-pass membrane protein</topology>
    </subcellularLocation>
</comment>
<keyword evidence="4 6" id="KW-1133">Transmembrane helix</keyword>
<dbReference type="GO" id="GO:0016020">
    <property type="term" value="C:membrane"/>
    <property type="evidence" value="ECO:0007669"/>
    <property type="project" value="UniProtKB-SubCell"/>
</dbReference>
<accession>A0AA35ND14</accession>
<name>A0AA35ND14_SACMI</name>
<keyword evidence="8" id="KW-1185">Reference proteome</keyword>
<proteinExistence type="inferred from homology"/>
<feature type="transmembrane region" description="Helical" evidence="6">
    <location>
        <begin position="179"/>
        <end position="202"/>
    </location>
</feature>
<protein>
    <submittedName>
        <fullName evidence="7">Uncharacterized protein</fullName>
    </submittedName>
</protein>
<evidence type="ECO:0000313" key="7">
    <source>
        <dbReference type="EMBL" id="CAI4034982.1"/>
    </source>
</evidence>
<feature type="transmembrane region" description="Helical" evidence="6">
    <location>
        <begin position="73"/>
        <end position="92"/>
    </location>
</feature>
<evidence type="ECO:0000256" key="4">
    <source>
        <dbReference type="ARBA" id="ARBA00022989"/>
    </source>
</evidence>
<feature type="transmembrane region" description="Helical" evidence="6">
    <location>
        <begin position="260"/>
        <end position="279"/>
    </location>
</feature>
<feature type="transmembrane region" description="Helical" evidence="6">
    <location>
        <begin position="223"/>
        <end position="240"/>
    </location>
</feature>
<dbReference type="InterPro" id="IPR007568">
    <property type="entry name" value="RTA1"/>
</dbReference>
<dbReference type="EMBL" id="OX365768">
    <property type="protein sequence ID" value="CAI4034982.1"/>
    <property type="molecule type" value="Genomic_DNA"/>
</dbReference>
<gene>
    <name evidence="7" type="primary">SMKI12G1190</name>
    <name evidence="7" type="ORF">SMKI_12G1190</name>
</gene>
<dbReference type="PANTHER" id="PTHR31465:SF1">
    <property type="entry name" value="PROTEIN RTA1-RELATED"/>
    <property type="match status" value="1"/>
</dbReference>
<feature type="transmembrane region" description="Helical" evidence="6">
    <location>
        <begin position="138"/>
        <end position="159"/>
    </location>
</feature>
<evidence type="ECO:0000313" key="8">
    <source>
        <dbReference type="Proteomes" id="UP001161438"/>
    </source>
</evidence>
<dbReference type="GeneID" id="80919836"/>
<dbReference type="RefSeq" id="XP_056078102.1">
    <property type="nucleotide sequence ID" value="XM_056224156.1"/>
</dbReference>
<evidence type="ECO:0000256" key="1">
    <source>
        <dbReference type="ARBA" id="ARBA00004141"/>
    </source>
</evidence>
<reference evidence="7" key="1">
    <citation type="submission" date="2022-10" db="EMBL/GenBank/DDBJ databases">
        <authorList>
            <person name="Byrne P K."/>
        </authorList>
    </citation>
    <scope>NUCLEOTIDE SEQUENCE</scope>
    <source>
        <strain evidence="7">IFO1815</strain>
    </source>
</reference>
<dbReference type="Pfam" id="PF04479">
    <property type="entry name" value="RTA1"/>
    <property type="match status" value="1"/>
</dbReference>
<feature type="transmembrane region" description="Helical" evidence="6">
    <location>
        <begin position="104"/>
        <end position="126"/>
    </location>
</feature>
<organism evidence="7 8">
    <name type="scientific">Saccharomyces mikatae IFO 1815</name>
    <dbReference type="NCBI Taxonomy" id="226126"/>
    <lineage>
        <taxon>Eukaryota</taxon>
        <taxon>Fungi</taxon>
        <taxon>Dikarya</taxon>
        <taxon>Ascomycota</taxon>
        <taxon>Saccharomycotina</taxon>
        <taxon>Saccharomycetes</taxon>
        <taxon>Saccharomycetales</taxon>
        <taxon>Saccharomycetaceae</taxon>
        <taxon>Saccharomyces</taxon>
    </lineage>
</organism>
<dbReference type="Proteomes" id="UP001161438">
    <property type="component" value="Chromosome 12"/>
</dbReference>
<evidence type="ECO:0000256" key="6">
    <source>
        <dbReference type="SAM" id="Phobius"/>
    </source>
</evidence>
<evidence type="ECO:0000256" key="3">
    <source>
        <dbReference type="ARBA" id="ARBA00022692"/>
    </source>
</evidence>
<dbReference type="PROSITE" id="PS51257">
    <property type="entry name" value="PROKAR_LIPOPROTEIN"/>
    <property type="match status" value="1"/>
</dbReference>
<dbReference type="PANTHER" id="PTHR31465">
    <property type="entry name" value="PROTEIN RTA1-RELATED"/>
    <property type="match status" value="1"/>
</dbReference>
<comment type="similarity">
    <text evidence="2">Belongs to the lipid-translocating exporter (LTE) (TC 9.A.26.1) family.</text>
</comment>
<dbReference type="AlphaFoldDB" id="A0AA35ND14"/>
<feature type="transmembrane region" description="Helical" evidence="6">
    <location>
        <begin position="20"/>
        <end position="42"/>
    </location>
</feature>
<sequence>MVDQRYKGFYAYNPDQAAAIAFAVLFGILTLSSCVQIVKVACVSKKRIYAWKSAELLEENSALRYFSATKLRWTYFPFILGIVLEFLGYVLRVVTINRPVISTFIAQSVFVLIAPSLYSASIFMLFSRMVYLMFMERYMVISIKYSTLTFLVGDMIGRILQATGGGLSSSSGSRNTGRILVIVGLFIQIFFYGVLMFSQIFFHYKMKTAPSKILRNTNGWYQFNYILLSGNILIIARSVVRVIEFIMGLQSYISQHEWCLYVFDTAPMFLLPSVFLICFHSRSVFKMQEKSVGAQLPRILDTNIPLSENQAAINLSYE</sequence>
<evidence type="ECO:0000256" key="2">
    <source>
        <dbReference type="ARBA" id="ARBA00009969"/>
    </source>
</evidence>
<keyword evidence="3 6" id="KW-0812">Transmembrane</keyword>